<feature type="transmembrane region" description="Helical" evidence="12">
    <location>
        <begin position="12"/>
        <end position="36"/>
    </location>
</feature>
<dbReference type="InterPro" id="IPR003594">
    <property type="entry name" value="HATPase_dom"/>
</dbReference>
<keyword evidence="7 14" id="KW-0418">Kinase</keyword>
<evidence type="ECO:0000256" key="4">
    <source>
        <dbReference type="ARBA" id="ARBA00022679"/>
    </source>
</evidence>
<keyword evidence="10" id="KW-0902">Two-component regulatory system</keyword>
<keyword evidence="4 14" id="KW-0808">Transferase</keyword>
<proteinExistence type="predicted"/>
<keyword evidence="8" id="KW-0067">ATP-binding</keyword>
<dbReference type="EC" id="2.7.13.3" evidence="14"/>
<evidence type="ECO:0000256" key="11">
    <source>
        <dbReference type="ARBA" id="ARBA00023136"/>
    </source>
</evidence>
<dbReference type="Pfam" id="PF06580">
    <property type="entry name" value="His_kinase"/>
    <property type="match status" value="1"/>
</dbReference>
<dbReference type="Proteomes" id="UP000095762">
    <property type="component" value="Unassembled WGS sequence"/>
</dbReference>
<evidence type="ECO:0000256" key="10">
    <source>
        <dbReference type="ARBA" id="ARBA00023012"/>
    </source>
</evidence>
<dbReference type="AlphaFoldDB" id="A0A174EYQ0"/>
<sequence>MMEKLKYTKFKTLLISSFICISIIPVVLLGLFIFHLSKQELIRQSEKQMWQNAENVSDILDEKLDYIEEFSLKINVDTRIYKIFQNLDTSDSMQLESASQEISKILLDYLPWNNTVYSTHIVTPYYQFGEKEKNYYPNYSFMGSKIQKAADEANGKLVWIPAYNYMDMFSIEDMPRDFLEYEHVFTAVRKLQLSRVESGHIEHLENKTDQMYLVVNFTEDNLNNMLKKYTKANSQILYYIMSEDGSVVGPYGENESKLFRNVTAADMGITENKGTVKYYGANNQEYIVTYSKSMVTGWYTLAMIPVNVFSKNIATDLTRAILILVTIEIILSVTTAVLISRKIGKKVYKPLHMIEKTGEGNFTARIVYDNRDEFAFFYKKLNEMNQNLQMLVHEKYEMMIQKRDTEIMSLNIQMNPHFLYNSLNIINWVCLKGEQENASKMLLDLSRMLQYTSQNGDVLVPLWEDLDWLKRYIGIMQKRYQDQFEVSMDIPEYLRSLEVPKLFLQPFVENAIVHGFKNYQDSGKIWISAEEEENDILFYVEDNGCGICEEDLKEVLNKERKSIGVRNTNKRIRMIYGEKYGVTISSQLEEGTVVTIRLPLKVNSKKQS</sequence>
<dbReference type="Gene3D" id="3.30.565.10">
    <property type="entry name" value="Histidine kinase-like ATPase, C-terminal domain"/>
    <property type="match status" value="1"/>
</dbReference>
<dbReference type="GO" id="GO:0005886">
    <property type="term" value="C:plasma membrane"/>
    <property type="evidence" value="ECO:0007669"/>
    <property type="project" value="UniProtKB-SubCell"/>
</dbReference>
<keyword evidence="9 12" id="KW-1133">Transmembrane helix</keyword>
<dbReference type="Pfam" id="PF02518">
    <property type="entry name" value="HATPase_c"/>
    <property type="match status" value="1"/>
</dbReference>
<dbReference type="Proteomes" id="UP000095645">
    <property type="component" value="Unassembled WGS sequence"/>
</dbReference>
<evidence type="ECO:0000256" key="1">
    <source>
        <dbReference type="ARBA" id="ARBA00004651"/>
    </source>
</evidence>
<feature type="domain" description="Histidine kinase" evidence="13">
    <location>
        <begin position="504"/>
        <end position="602"/>
    </location>
</feature>
<evidence type="ECO:0000313" key="17">
    <source>
        <dbReference type="Proteomes" id="UP000095762"/>
    </source>
</evidence>
<gene>
    <name evidence="14" type="primary">yehU_4</name>
    <name evidence="15" type="synonym">yehU_6</name>
    <name evidence="14" type="ORF">ERS852476_02846</name>
    <name evidence="15" type="ORF">ERS852569_03255</name>
</gene>
<evidence type="ECO:0000256" key="6">
    <source>
        <dbReference type="ARBA" id="ARBA00022741"/>
    </source>
</evidence>
<dbReference type="GO" id="GO:0000155">
    <property type="term" value="F:phosphorelay sensor kinase activity"/>
    <property type="evidence" value="ECO:0007669"/>
    <property type="project" value="InterPro"/>
</dbReference>
<evidence type="ECO:0000256" key="5">
    <source>
        <dbReference type="ARBA" id="ARBA00022692"/>
    </source>
</evidence>
<evidence type="ECO:0000256" key="3">
    <source>
        <dbReference type="ARBA" id="ARBA00022553"/>
    </source>
</evidence>
<keyword evidence="3" id="KW-0597">Phosphoprotein</keyword>
<accession>A0A174EYQ0</accession>
<evidence type="ECO:0000256" key="7">
    <source>
        <dbReference type="ARBA" id="ARBA00022777"/>
    </source>
</evidence>
<protein>
    <submittedName>
        <fullName evidence="14">Probable sensor-like histidine kinase YehU</fullName>
        <ecNumber evidence="14">2.7.13.3</ecNumber>
    </submittedName>
</protein>
<dbReference type="PROSITE" id="PS50109">
    <property type="entry name" value="HIS_KIN"/>
    <property type="match status" value="1"/>
</dbReference>
<dbReference type="Gene3D" id="6.10.340.10">
    <property type="match status" value="1"/>
</dbReference>
<name>A0A174EYQ0_9FIRM</name>
<dbReference type="SUPFAM" id="SSF55874">
    <property type="entry name" value="ATPase domain of HSP90 chaperone/DNA topoisomerase II/histidine kinase"/>
    <property type="match status" value="1"/>
</dbReference>
<evidence type="ECO:0000256" key="9">
    <source>
        <dbReference type="ARBA" id="ARBA00022989"/>
    </source>
</evidence>
<keyword evidence="5 12" id="KW-0812">Transmembrane</keyword>
<evidence type="ECO:0000313" key="14">
    <source>
        <dbReference type="EMBL" id="CUO42934.1"/>
    </source>
</evidence>
<dbReference type="CDD" id="cd18774">
    <property type="entry name" value="PDC2_HK_sensor"/>
    <property type="match status" value="1"/>
</dbReference>
<dbReference type="RefSeq" id="WP_022379823.1">
    <property type="nucleotide sequence ID" value="NZ_CYZP01000028.1"/>
</dbReference>
<evidence type="ECO:0000259" key="13">
    <source>
        <dbReference type="PROSITE" id="PS50109"/>
    </source>
</evidence>
<keyword evidence="2" id="KW-1003">Cell membrane</keyword>
<evidence type="ECO:0000313" key="16">
    <source>
        <dbReference type="Proteomes" id="UP000095645"/>
    </source>
</evidence>
<dbReference type="EMBL" id="CZBP01000033">
    <property type="protein sequence ID" value="CUQ34570.1"/>
    <property type="molecule type" value="Genomic_DNA"/>
</dbReference>
<keyword evidence="11 12" id="KW-0472">Membrane</keyword>
<organism evidence="14 16">
    <name type="scientific">Blautia obeum</name>
    <dbReference type="NCBI Taxonomy" id="40520"/>
    <lineage>
        <taxon>Bacteria</taxon>
        <taxon>Bacillati</taxon>
        <taxon>Bacillota</taxon>
        <taxon>Clostridia</taxon>
        <taxon>Lachnospirales</taxon>
        <taxon>Lachnospiraceae</taxon>
        <taxon>Blautia</taxon>
    </lineage>
</organism>
<dbReference type="PANTHER" id="PTHR34220:SF11">
    <property type="entry name" value="SENSOR PROTEIN KINASE HPTS"/>
    <property type="match status" value="1"/>
</dbReference>
<dbReference type="SMART" id="SM00387">
    <property type="entry name" value="HATPase_c"/>
    <property type="match status" value="1"/>
</dbReference>
<dbReference type="InterPro" id="IPR005467">
    <property type="entry name" value="His_kinase_dom"/>
</dbReference>
<keyword evidence="6" id="KW-0547">Nucleotide-binding</keyword>
<reference evidence="16 17" key="1">
    <citation type="submission" date="2015-09" db="EMBL/GenBank/DDBJ databases">
        <authorList>
            <consortium name="Pathogen Informatics"/>
        </authorList>
    </citation>
    <scope>NUCLEOTIDE SEQUENCE [LARGE SCALE GENOMIC DNA]</scope>
    <source>
        <strain evidence="14 16">2789STDY5834861</strain>
        <strain evidence="15 17">2789STDY5834957</strain>
    </source>
</reference>
<comment type="subcellular location">
    <subcellularLocation>
        <location evidence="1">Cell membrane</location>
        <topology evidence="1">Multi-pass membrane protein</topology>
    </subcellularLocation>
</comment>
<dbReference type="EMBL" id="CYZP01000028">
    <property type="protein sequence ID" value="CUO42934.1"/>
    <property type="molecule type" value="Genomic_DNA"/>
</dbReference>
<evidence type="ECO:0000256" key="12">
    <source>
        <dbReference type="SAM" id="Phobius"/>
    </source>
</evidence>
<evidence type="ECO:0000313" key="15">
    <source>
        <dbReference type="EMBL" id="CUQ34570.1"/>
    </source>
</evidence>
<dbReference type="InterPro" id="IPR036890">
    <property type="entry name" value="HATPase_C_sf"/>
</dbReference>
<dbReference type="GO" id="GO:0005524">
    <property type="term" value="F:ATP binding"/>
    <property type="evidence" value="ECO:0007669"/>
    <property type="project" value="UniProtKB-KW"/>
</dbReference>
<dbReference type="InterPro" id="IPR010559">
    <property type="entry name" value="Sig_transdc_His_kin_internal"/>
</dbReference>
<dbReference type="PANTHER" id="PTHR34220">
    <property type="entry name" value="SENSOR HISTIDINE KINASE YPDA"/>
    <property type="match status" value="1"/>
</dbReference>
<evidence type="ECO:0000256" key="8">
    <source>
        <dbReference type="ARBA" id="ARBA00022840"/>
    </source>
</evidence>
<dbReference type="InterPro" id="IPR050640">
    <property type="entry name" value="Bact_2-comp_sensor_kinase"/>
</dbReference>
<evidence type="ECO:0000256" key="2">
    <source>
        <dbReference type="ARBA" id="ARBA00022475"/>
    </source>
</evidence>